<dbReference type="EMBL" id="VEPZ02000569">
    <property type="protein sequence ID" value="KAE8722292.1"/>
    <property type="molecule type" value="Genomic_DNA"/>
</dbReference>
<dbReference type="AlphaFoldDB" id="A0A6A3C4Z2"/>
<comment type="caution">
    <text evidence="1">The sequence shown here is derived from an EMBL/GenBank/DDBJ whole genome shotgun (WGS) entry which is preliminary data.</text>
</comment>
<evidence type="ECO:0000313" key="1">
    <source>
        <dbReference type="EMBL" id="KAE8722292.1"/>
    </source>
</evidence>
<accession>A0A6A3C4Z2</accession>
<sequence>MDDYCKRSGQIPAFGEWDYANELPITHTSNVLDKLVDSVQLFVW</sequence>
<evidence type="ECO:0000313" key="2">
    <source>
        <dbReference type="Proteomes" id="UP000436088"/>
    </source>
</evidence>
<organism evidence="1 2">
    <name type="scientific">Hibiscus syriacus</name>
    <name type="common">Rose of Sharon</name>
    <dbReference type="NCBI Taxonomy" id="106335"/>
    <lineage>
        <taxon>Eukaryota</taxon>
        <taxon>Viridiplantae</taxon>
        <taxon>Streptophyta</taxon>
        <taxon>Embryophyta</taxon>
        <taxon>Tracheophyta</taxon>
        <taxon>Spermatophyta</taxon>
        <taxon>Magnoliopsida</taxon>
        <taxon>eudicotyledons</taxon>
        <taxon>Gunneridae</taxon>
        <taxon>Pentapetalae</taxon>
        <taxon>rosids</taxon>
        <taxon>malvids</taxon>
        <taxon>Malvales</taxon>
        <taxon>Malvaceae</taxon>
        <taxon>Malvoideae</taxon>
        <taxon>Hibiscus</taxon>
    </lineage>
</organism>
<name>A0A6A3C4Z2_HIBSY</name>
<proteinExistence type="predicted"/>
<gene>
    <name evidence="1" type="ORF">F3Y22_tig00014213pilonHSYRG00152</name>
</gene>
<reference evidence="1" key="1">
    <citation type="submission" date="2019-09" db="EMBL/GenBank/DDBJ databases">
        <title>Draft genome information of white flower Hibiscus syriacus.</title>
        <authorList>
            <person name="Kim Y.-M."/>
        </authorList>
    </citation>
    <scope>NUCLEOTIDE SEQUENCE [LARGE SCALE GENOMIC DNA]</scope>
    <source>
        <strain evidence="1">YM2019G1</strain>
    </source>
</reference>
<keyword evidence="2" id="KW-1185">Reference proteome</keyword>
<dbReference type="Proteomes" id="UP000436088">
    <property type="component" value="Unassembled WGS sequence"/>
</dbReference>
<protein>
    <submittedName>
        <fullName evidence="1">Uncharacterized protein</fullName>
    </submittedName>
</protein>